<comment type="caution">
    <text evidence="1">The sequence shown here is derived from an EMBL/GenBank/DDBJ whole genome shotgun (WGS) entry which is preliminary data.</text>
</comment>
<dbReference type="RefSeq" id="WP_213888669.1">
    <property type="nucleotide sequence ID" value="NZ_JAGFNU010000004.1"/>
</dbReference>
<protein>
    <recommendedName>
        <fullName evidence="3">DUF2267 domain-containing protein</fullName>
    </recommendedName>
</protein>
<evidence type="ECO:0000313" key="2">
    <source>
        <dbReference type="Proteomes" id="UP001589683"/>
    </source>
</evidence>
<sequence>MTEEKFDSGALEGLFDLARTEKHVPSSDLIVRVLADADTEQAVCRVTSSKPSEARESRLAVVFRAIGGWPAIAGMATATVAGIWIGLSPPATLEDISSSILTGETDAYLSELLPGFDDFVAEG</sequence>
<proteinExistence type="predicted"/>
<name>A0ABV5JFJ9_9RHOB</name>
<dbReference type="Proteomes" id="UP001589683">
    <property type="component" value="Unassembled WGS sequence"/>
</dbReference>
<dbReference type="EMBL" id="JBHMEA010000033">
    <property type="protein sequence ID" value="MFB9231890.1"/>
    <property type="molecule type" value="Genomic_DNA"/>
</dbReference>
<evidence type="ECO:0000313" key="1">
    <source>
        <dbReference type="EMBL" id="MFB9231890.1"/>
    </source>
</evidence>
<organism evidence="1 2">
    <name type="scientific">Pseudohalocynthiibacter aestuariivivens</name>
    <dbReference type="NCBI Taxonomy" id="1591409"/>
    <lineage>
        <taxon>Bacteria</taxon>
        <taxon>Pseudomonadati</taxon>
        <taxon>Pseudomonadota</taxon>
        <taxon>Alphaproteobacteria</taxon>
        <taxon>Rhodobacterales</taxon>
        <taxon>Paracoccaceae</taxon>
        <taxon>Pseudohalocynthiibacter</taxon>
    </lineage>
</organism>
<keyword evidence="2" id="KW-1185">Reference proteome</keyword>
<gene>
    <name evidence="1" type="ORF">ACFFUT_08840</name>
</gene>
<accession>A0ABV5JFJ9</accession>
<reference evidence="1 2" key="1">
    <citation type="submission" date="2024-09" db="EMBL/GenBank/DDBJ databases">
        <authorList>
            <person name="Sun Q."/>
            <person name="Mori K."/>
        </authorList>
    </citation>
    <scope>NUCLEOTIDE SEQUENCE [LARGE SCALE GENOMIC DNA]</scope>
    <source>
        <strain evidence="1 2">CECT 8726</strain>
    </source>
</reference>
<evidence type="ECO:0008006" key="3">
    <source>
        <dbReference type="Google" id="ProtNLM"/>
    </source>
</evidence>